<keyword evidence="4 5" id="KW-0486">Methionine biosynthesis</keyword>
<dbReference type="Pfam" id="PF12710">
    <property type="entry name" value="HAD"/>
    <property type="match status" value="1"/>
</dbReference>
<evidence type="ECO:0000313" key="6">
    <source>
        <dbReference type="EMBL" id="TDM13506.1"/>
    </source>
</evidence>
<dbReference type="InterPro" id="IPR036412">
    <property type="entry name" value="HAD-like_sf"/>
</dbReference>
<evidence type="ECO:0000313" key="7">
    <source>
        <dbReference type="Proteomes" id="UP000294843"/>
    </source>
</evidence>
<gene>
    <name evidence="5" type="primary">mtnX</name>
    <name evidence="6" type="ORF">ERX55_08795</name>
</gene>
<dbReference type="GO" id="GO:0019509">
    <property type="term" value="P:L-methionine salvage from methylthioadenosine"/>
    <property type="evidence" value="ECO:0007669"/>
    <property type="project" value="UniProtKB-UniRule"/>
</dbReference>
<sequence>MGFIIACDFDGTVTSSDTIVAIMQRFAPAGSQAILTQILDRTLSVKEGVTSLFNLLDSRERQAIVEFVCKEVSIRPGFQTLLDKAQEMNIPFYIISGGMHFFIDPILNGFTGIKDVYANHVDFSGEKMQVEWRYPCDDLCASGECGTCKPSIVRTLGNHQVIAIGDSVTDIRLAEVADILFTTDKLTVYAETEGISHLPFQTFYDIAEQLEEVVR</sequence>
<dbReference type="UniPathway" id="UPA00904">
    <property type="reaction ID" value="UER00877"/>
</dbReference>
<evidence type="ECO:0000256" key="2">
    <source>
        <dbReference type="ARBA" id="ARBA00022605"/>
    </source>
</evidence>
<dbReference type="SUPFAM" id="SSF56784">
    <property type="entry name" value="HAD-like"/>
    <property type="match status" value="1"/>
</dbReference>
<dbReference type="InterPro" id="IPR050582">
    <property type="entry name" value="HAD-like_SerB"/>
</dbReference>
<comment type="caution">
    <text evidence="6">The sequence shown here is derived from an EMBL/GenBank/DDBJ whole genome shotgun (WGS) entry which is preliminary data.</text>
</comment>
<proteinExistence type="inferred from homology"/>
<evidence type="ECO:0000256" key="1">
    <source>
        <dbReference type="ARBA" id="ARBA00009184"/>
    </source>
</evidence>
<dbReference type="Gene3D" id="3.40.50.1000">
    <property type="entry name" value="HAD superfamily/HAD-like"/>
    <property type="match status" value="1"/>
</dbReference>
<dbReference type="GO" id="GO:0043716">
    <property type="term" value="F:2-hydroxy-3-keto-5-methylthiopentenyl-1-phosphate phosphatase activity"/>
    <property type="evidence" value="ECO:0007669"/>
    <property type="project" value="UniProtKB-UniRule"/>
</dbReference>
<dbReference type="InterPro" id="IPR017718">
    <property type="entry name" value="HAD-SF_hydro_IB_MtnX"/>
</dbReference>
<evidence type="ECO:0000256" key="5">
    <source>
        <dbReference type="HAMAP-Rule" id="MF_01680"/>
    </source>
</evidence>
<comment type="similarity">
    <text evidence="1">Belongs to the HAD-like hydrolase superfamily. SerB family.</text>
</comment>
<dbReference type="AlphaFoldDB" id="A0A4V3BFJ8"/>
<dbReference type="EMBL" id="SCWF01000010">
    <property type="protein sequence ID" value="TDM13506.1"/>
    <property type="molecule type" value="Genomic_DNA"/>
</dbReference>
<dbReference type="NCBIfam" id="TIGR01489">
    <property type="entry name" value="DKMTPPase-SF"/>
    <property type="match status" value="1"/>
</dbReference>
<accession>A0A4V3BFJ8</accession>
<dbReference type="InterPro" id="IPR023214">
    <property type="entry name" value="HAD_sf"/>
</dbReference>
<protein>
    <recommendedName>
        <fullName evidence="5">2-hydroxy-3-keto-5-methylthiopentenyl-1-phosphate phosphatase</fullName>
        <shortName evidence="5">HK-MTPenyl-1-P phosphatase</shortName>
        <ecNumber evidence="5">3.1.3.87</ecNumber>
    </recommendedName>
</protein>
<keyword evidence="7" id="KW-1185">Reference proteome</keyword>
<comment type="pathway">
    <text evidence="5">Amino-acid biosynthesis; L-methionine biosynthesis via salvage pathway; L-methionine from S-methyl-5-thio-alpha-D-ribose 1-phosphate: step 4/6.</text>
</comment>
<comment type="catalytic activity">
    <reaction evidence="5">
        <text>2-hydroxy-5-methylsulfanyl-3-oxopent-1-enyl phosphate + H2O = 1,2-dihydroxy-5-(methylsulfanyl)pent-1-en-3-one + phosphate</text>
        <dbReference type="Rhea" id="RHEA:14481"/>
        <dbReference type="ChEBI" id="CHEBI:15377"/>
        <dbReference type="ChEBI" id="CHEBI:43474"/>
        <dbReference type="ChEBI" id="CHEBI:49252"/>
        <dbReference type="ChEBI" id="CHEBI:59505"/>
        <dbReference type="EC" id="3.1.3.87"/>
    </reaction>
</comment>
<dbReference type="OrthoDB" id="9804940at2"/>
<evidence type="ECO:0000256" key="3">
    <source>
        <dbReference type="ARBA" id="ARBA00022801"/>
    </source>
</evidence>
<dbReference type="GO" id="GO:0006564">
    <property type="term" value="P:L-serine biosynthetic process"/>
    <property type="evidence" value="ECO:0007669"/>
    <property type="project" value="TreeGrafter"/>
</dbReference>
<dbReference type="Proteomes" id="UP000294843">
    <property type="component" value="Unassembled WGS sequence"/>
</dbReference>
<name>A0A4V3BFJ8_9STAP</name>
<dbReference type="GO" id="GO:0000287">
    <property type="term" value="F:magnesium ion binding"/>
    <property type="evidence" value="ECO:0007669"/>
    <property type="project" value="TreeGrafter"/>
</dbReference>
<evidence type="ECO:0000256" key="4">
    <source>
        <dbReference type="ARBA" id="ARBA00023167"/>
    </source>
</evidence>
<comment type="similarity">
    <text evidence="5">Belongs to the HAD-like hydrolase superfamily. MtnX family.</text>
</comment>
<dbReference type="Gene3D" id="3.90.1470.20">
    <property type="match status" value="1"/>
</dbReference>
<dbReference type="GO" id="GO:0005737">
    <property type="term" value="C:cytoplasm"/>
    <property type="evidence" value="ECO:0007669"/>
    <property type="project" value="TreeGrafter"/>
</dbReference>
<dbReference type="PANTHER" id="PTHR43344">
    <property type="entry name" value="PHOSPHOSERINE PHOSPHATASE"/>
    <property type="match status" value="1"/>
</dbReference>
<dbReference type="EC" id="3.1.3.87" evidence="5"/>
<keyword evidence="3 5" id="KW-0378">Hydrolase</keyword>
<organism evidence="6 7">
    <name type="scientific">Macrococcus bovicus</name>
    <dbReference type="NCBI Taxonomy" id="69968"/>
    <lineage>
        <taxon>Bacteria</taxon>
        <taxon>Bacillati</taxon>
        <taxon>Bacillota</taxon>
        <taxon>Bacilli</taxon>
        <taxon>Bacillales</taxon>
        <taxon>Staphylococcaceae</taxon>
        <taxon>Macrococcus</taxon>
    </lineage>
</organism>
<comment type="function">
    <text evidence="5">Dephosphorylates 2-hydroxy-3-keto-5-methylthiopentenyl-1-phosphate (HK-MTPenyl-1-P) yielding 1,2-dihydroxy-3-keto-5-methylthiopentene (DHK-MTPene).</text>
</comment>
<dbReference type="InterPro" id="IPR006384">
    <property type="entry name" value="HAD_hydro_PyrdxlP_Pase-like"/>
</dbReference>
<dbReference type="NCBIfam" id="TIGR01488">
    <property type="entry name" value="HAD-SF-IB"/>
    <property type="match status" value="1"/>
</dbReference>
<dbReference type="HAMAP" id="MF_01680">
    <property type="entry name" value="Salvage_MtnX"/>
    <property type="match status" value="1"/>
</dbReference>
<dbReference type="RefSeq" id="WP_133452206.1">
    <property type="nucleotide sequence ID" value="NZ_SCWF01000010.1"/>
</dbReference>
<dbReference type="PANTHER" id="PTHR43344:SF21">
    <property type="entry name" value="POLYOL PHOSPHATE PHOSPHATASE PYP1"/>
    <property type="match status" value="1"/>
</dbReference>
<keyword evidence="2 5" id="KW-0028">Amino-acid biosynthesis</keyword>
<reference evidence="6 7" key="1">
    <citation type="submission" date="2019-01" db="EMBL/GenBank/DDBJ databases">
        <title>Draft genome sequences of the type strains of six Macrococcus species.</title>
        <authorList>
            <person name="Mazhar S."/>
            <person name="Altermann E."/>
            <person name="Hill C."/>
            <person name="Mcauliffe O."/>
        </authorList>
    </citation>
    <scope>NUCLEOTIDE SEQUENCE [LARGE SCALE GENOMIC DNA]</scope>
    <source>
        <strain evidence="6 7">ATCC 51825</strain>
    </source>
</reference>
<dbReference type="GO" id="GO:0036424">
    <property type="term" value="F:L-phosphoserine phosphatase activity"/>
    <property type="evidence" value="ECO:0007669"/>
    <property type="project" value="TreeGrafter"/>
</dbReference>